<reference evidence="1" key="1">
    <citation type="submission" date="2019-11" db="EMBL/GenBank/DDBJ databases">
        <authorList>
            <person name="Liu Y."/>
            <person name="Hou J."/>
            <person name="Li T.-Q."/>
            <person name="Guan C.-H."/>
            <person name="Wu X."/>
            <person name="Wu H.-Z."/>
            <person name="Ling F."/>
            <person name="Zhang R."/>
            <person name="Shi X.-G."/>
            <person name="Ren J.-P."/>
            <person name="Chen E.-F."/>
            <person name="Sun J.-M."/>
        </authorList>
    </citation>
    <scope>NUCLEOTIDE SEQUENCE</scope>
    <source>
        <strain evidence="1">Adult_tree_wgs_1</strain>
        <tissue evidence="1">Leaves</tissue>
    </source>
</reference>
<evidence type="ECO:0000313" key="1">
    <source>
        <dbReference type="EMBL" id="KAF7152524.1"/>
    </source>
</evidence>
<dbReference type="InterPro" id="IPR011992">
    <property type="entry name" value="EF-hand-dom_pair"/>
</dbReference>
<protein>
    <recommendedName>
        <fullName evidence="3">EF-hand domain-containing protein</fullName>
    </recommendedName>
</protein>
<dbReference type="OrthoDB" id="26525at2759"/>
<dbReference type="Proteomes" id="UP000626092">
    <property type="component" value="Unassembled WGS sequence"/>
</dbReference>
<evidence type="ECO:0008006" key="3">
    <source>
        <dbReference type="Google" id="ProtNLM"/>
    </source>
</evidence>
<dbReference type="SUPFAM" id="SSF47473">
    <property type="entry name" value="EF-hand"/>
    <property type="match status" value="1"/>
</dbReference>
<proteinExistence type="predicted"/>
<sequence>MGTNQANIFAALPPMPVLASAAWVKAGLFRFNQRSLTSLGDMDEVQKVFNKFNTNGNGKISVFRDLGFDAGTSSVVLTDAVTVIDKDGAIDLH</sequence>
<accession>A0A834HEG7</accession>
<name>A0A834HEG7_RHOSS</name>
<dbReference type="AlphaFoldDB" id="A0A834HEG7"/>
<comment type="caution">
    <text evidence="1">The sequence shown here is derived from an EMBL/GenBank/DDBJ whole genome shotgun (WGS) entry which is preliminary data.</text>
</comment>
<dbReference type="EMBL" id="WJXA01000001">
    <property type="protein sequence ID" value="KAF7152524.1"/>
    <property type="molecule type" value="Genomic_DNA"/>
</dbReference>
<organism evidence="1 2">
    <name type="scientific">Rhododendron simsii</name>
    <name type="common">Sims's rhododendron</name>
    <dbReference type="NCBI Taxonomy" id="118357"/>
    <lineage>
        <taxon>Eukaryota</taxon>
        <taxon>Viridiplantae</taxon>
        <taxon>Streptophyta</taxon>
        <taxon>Embryophyta</taxon>
        <taxon>Tracheophyta</taxon>
        <taxon>Spermatophyta</taxon>
        <taxon>Magnoliopsida</taxon>
        <taxon>eudicotyledons</taxon>
        <taxon>Gunneridae</taxon>
        <taxon>Pentapetalae</taxon>
        <taxon>asterids</taxon>
        <taxon>Ericales</taxon>
        <taxon>Ericaceae</taxon>
        <taxon>Ericoideae</taxon>
        <taxon>Rhodoreae</taxon>
        <taxon>Rhododendron</taxon>
    </lineage>
</organism>
<keyword evidence="2" id="KW-1185">Reference proteome</keyword>
<gene>
    <name evidence="1" type="ORF">RHSIM_Rhsim01G0270800</name>
</gene>
<evidence type="ECO:0000313" key="2">
    <source>
        <dbReference type="Proteomes" id="UP000626092"/>
    </source>
</evidence>